<keyword evidence="9" id="KW-0645">Protease</keyword>
<dbReference type="SUPFAM" id="SSF49452">
    <property type="entry name" value="Starch-binding domain-like"/>
    <property type="match status" value="1"/>
</dbReference>
<keyword evidence="7" id="KW-0732">Signal</keyword>
<keyword evidence="3" id="KW-1134">Transmembrane beta strand</keyword>
<feature type="chain" id="PRO_5009241671" evidence="7">
    <location>
        <begin position="23"/>
        <end position="1181"/>
    </location>
</feature>
<dbReference type="GO" id="GO:0009279">
    <property type="term" value="C:cell outer membrane"/>
    <property type="evidence" value="ECO:0007669"/>
    <property type="project" value="UniProtKB-SubCell"/>
</dbReference>
<dbReference type="OrthoDB" id="97893at2"/>
<keyword evidence="2" id="KW-0813">Transport</keyword>
<evidence type="ECO:0000256" key="1">
    <source>
        <dbReference type="ARBA" id="ARBA00004571"/>
    </source>
</evidence>
<dbReference type="PANTHER" id="PTHR30069">
    <property type="entry name" value="TONB-DEPENDENT OUTER MEMBRANE RECEPTOR"/>
    <property type="match status" value="1"/>
</dbReference>
<feature type="signal peptide" evidence="7">
    <location>
        <begin position="1"/>
        <end position="22"/>
    </location>
</feature>
<feature type="domain" description="TonB-dependent transporter Oar-like beta-barrel" evidence="8">
    <location>
        <begin position="248"/>
        <end position="1174"/>
    </location>
</feature>
<evidence type="ECO:0000256" key="7">
    <source>
        <dbReference type="SAM" id="SignalP"/>
    </source>
</evidence>
<keyword evidence="9" id="KW-0121">Carboxypeptidase</keyword>
<sequence>MKHLSKLSLVACLAAASVPMYAQIANGTVTGRLTDPNGAIIPGAQVLLQKTDTGLTLKTQTNSEGIYTFPALGTGNYTLSVEQSGFKKATSSLTLTVGQTASIDLTLQLGSNTETVDVQAAGQADLETSDATISYTVGARQVSDLPLNGRNPYGLAALSPGINPGGSFGAGVATARGAVVAAATNNFEANGGLSAANDILLDGVPISVCCQGQPALTPSVEVVDQFKVITSTPSAQFGRTSGGILNIVTKSGTNGLHGTAYEYFRNDKLDAANFFTKRSGVYPIPTRKDFRLPHRYNQYGVFVNGPVWLPKIYNGKDKTFFTFGWEATRNTTNVFNTVTVPTALQRQGIFTEGGLGQVYDPYSNNGTTRQPLPAGCNAAGCFAAGYGLTSINPVSQQLLQFLPMPNAAGLTSNYSYSYATNDKEDQFNFRVDHNFSPSQRVFVRGSRDVNNHHENDLFNGVNGPSGINQALTAYLFAAGHTWTITPSLVLQTNYGFAYQKNFQIPQNYGYQASKYGFSTNLDSQQQLPGLPYVSINSAYANMSNATNTNRWEHYTHVLNSTAVWQRGLHTLTFGYDGRLIMEHQQSAGNGVGSFTFDSTLTKPNSSGSVTGNQANVDSLAAFLLGTFTSASLQRQVLPAYDSWYHAPFFQDDWKVFPNLTLNMGIRWDIETGYRERQNRWADLDLKVANPLSSAALPFTGGARFLGVNYPNRTWKTSYTKFSPRFGLAWQVTPKTVVRSGFSILYLPTSQRFYSASTLGYSISTATTFVSTQVPNATIANPFPTGVQLPQGAANGVQVGTGTSVTGVLYDTPLSYNEQWNLGVERQISRGIVLHLNYVGSHSLHLPQNIRPNDLRDQNWGAVGDTNYVNYLQASVANPFYGQPNVGNLNTPTVQRAALLAAYPQYTTNSGMANSSLNISGYGGGTAEFNAAQAFITMQPSPNLTATVSYTFSKSMTNAVPITAGFLNANGTPNYQNSYHIRDYEWSVASTDVPHRLVANANYTLPFGRGQRFGSGASGWVNQIIGGWGLNTIIAVQSGAALGITQTGGAAFSGSRPMFVQGVDPLNHGDIRNRLGSSGAGYKDGYFNWTGFTQAQSFQLGNVPRSSGYLRGVKTFQDDLSLIKYFPIHESIKLQFRLEAFNVFNKVQFGLPNTTFGASNFGQVNSQANLPRNVQAALKLNF</sequence>
<reference evidence="9 10" key="1">
    <citation type="submission" date="2016-10" db="EMBL/GenBank/DDBJ databases">
        <authorList>
            <person name="de Groot N.N."/>
        </authorList>
    </citation>
    <scope>NUCLEOTIDE SEQUENCE [LARGE SCALE GENOMIC DNA]</scope>
    <source>
        <strain evidence="9 10">GAS232</strain>
    </source>
</reference>
<dbReference type="GO" id="GO:0044718">
    <property type="term" value="P:siderophore transmembrane transport"/>
    <property type="evidence" value="ECO:0007669"/>
    <property type="project" value="TreeGrafter"/>
</dbReference>
<dbReference type="InterPro" id="IPR036942">
    <property type="entry name" value="Beta-barrel_TonB_sf"/>
</dbReference>
<organism evidence="9 10">
    <name type="scientific">Terriglobus roseus</name>
    <dbReference type="NCBI Taxonomy" id="392734"/>
    <lineage>
        <taxon>Bacteria</taxon>
        <taxon>Pseudomonadati</taxon>
        <taxon>Acidobacteriota</taxon>
        <taxon>Terriglobia</taxon>
        <taxon>Terriglobales</taxon>
        <taxon>Acidobacteriaceae</taxon>
        <taxon>Terriglobus</taxon>
    </lineage>
</organism>
<evidence type="ECO:0000256" key="2">
    <source>
        <dbReference type="ARBA" id="ARBA00022448"/>
    </source>
</evidence>
<dbReference type="AlphaFoldDB" id="A0A1G7KI80"/>
<dbReference type="EMBL" id="LT629690">
    <property type="protein sequence ID" value="SDF36791.1"/>
    <property type="molecule type" value="Genomic_DNA"/>
</dbReference>
<evidence type="ECO:0000256" key="3">
    <source>
        <dbReference type="ARBA" id="ARBA00022452"/>
    </source>
</evidence>
<dbReference type="Pfam" id="PF13620">
    <property type="entry name" value="CarboxypepD_reg"/>
    <property type="match status" value="1"/>
</dbReference>
<evidence type="ECO:0000313" key="9">
    <source>
        <dbReference type="EMBL" id="SDF36791.1"/>
    </source>
</evidence>
<name>A0A1G7KI80_9BACT</name>
<dbReference type="SUPFAM" id="SSF56935">
    <property type="entry name" value="Porins"/>
    <property type="match status" value="1"/>
</dbReference>
<dbReference type="Pfam" id="PF25183">
    <property type="entry name" value="OMP_b-brl_4"/>
    <property type="match status" value="1"/>
</dbReference>
<keyword evidence="6" id="KW-0998">Cell outer membrane</keyword>
<keyword evidence="9" id="KW-0378">Hydrolase</keyword>
<dbReference type="InterPro" id="IPR057601">
    <property type="entry name" value="Oar-like_b-barrel"/>
</dbReference>
<evidence type="ECO:0000256" key="4">
    <source>
        <dbReference type="ARBA" id="ARBA00022692"/>
    </source>
</evidence>
<evidence type="ECO:0000259" key="8">
    <source>
        <dbReference type="Pfam" id="PF25183"/>
    </source>
</evidence>
<dbReference type="RefSeq" id="WP_083345165.1">
    <property type="nucleotide sequence ID" value="NZ_LT629690.1"/>
</dbReference>
<comment type="subcellular location">
    <subcellularLocation>
        <location evidence="1">Cell outer membrane</location>
        <topology evidence="1">Multi-pass membrane protein</topology>
    </subcellularLocation>
</comment>
<dbReference type="GO" id="GO:0030246">
    <property type="term" value="F:carbohydrate binding"/>
    <property type="evidence" value="ECO:0007669"/>
    <property type="project" value="InterPro"/>
</dbReference>
<dbReference type="GO" id="GO:0015344">
    <property type="term" value="F:siderophore uptake transmembrane transporter activity"/>
    <property type="evidence" value="ECO:0007669"/>
    <property type="project" value="TreeGrafter"/>
</dbReference>
<evidence type="ECO:0000256" key="6">
    <source>
        <dbReference type="ARBA" id="ARBA00023237"/>
    </source>
</evidence>
<accession>A0A1G7KI80</accession>
<keyword evidence="10" id="KW-1185">Reference proteome</keyword>
<evidence type="ECO:0000256" key="5">
    <source>
        <dbReference type="ARBA" id="ARBA00023136"/>
    </source>
</evidence>
<dbReference type="Gene3D" id="2.60.40.1120">
    <property type="entry name" value="Carboxypeptidase-like, regulatory domain"/>
    <property type="match status" value="1"/>
</dbReference>
<proteinExistence type="predicted"/>
<dbReference type="Gene3D" id="2.40.170.20">
    <property type="entry name" value="TonB-dependent receptor, beta-barrel domain"/>
    <property type="match status" value="1"/>
</dbReference>
<dbReference type="InterPro" id="IPR039426">
    <property type="entry name" value="TonB-dep_rcpt-like"/>
</dbReference>
<gene>
    <name evidence="9" type="ORF">SAMN05444167_2192</name>
</gene>
<keyword evidence="4" id="KW-0812">Transmembrane</keyword>
<dbReference type="GO" id="GO:0004180">
    <property type="term" value="F:carboxypeptidase activity"/>
    <property type="evidence" value="ECO:0007669"/>
    <property type="project" value="UniProtKB-KW"/>
</dbReference>
<dbReference type="InterPro" id="IPR013784">
    <property type="entry name" value="Carb-bd-like_fold"/>
</dbReference>
<protein>
    <submittedName>
        <fullName evidence="9">Carboxypeptidase regulatory-like domain-containing protein</fullName>
    </submittedName>
</protein>
<dbReference type="PANTHER" id="PTHR30069:SF46">
    <property type="entry name" value="OAR PROTEIN"/>
    <property type="match status" value="1"/>
</dbReference>
<evidence type="ECO:0000313" key="10">
    <source>
        <dbReference type="Proteomes" id="UP000182427"/>
    </source>
</evidence>
<keyword evidence="5" id="KW-0472">Membrane</keyword>
<dbReference type="Proteomes" id="UP000182427">
    <property type="component" value="Chromosome I"/>
</dbReference>